<proteinExistence type="predicted"/>
<evidence type="ECO:0000313" key="2">
    <source>
        <dbReference type="EMBL" id="SQA89128.1"/>
    </source>
</evidence>
<dbReference type="Proteomes" id="UP000190669">
    <property type="component" value="Unassembled WGS sequence"/>
</dbReference>
<dbReference type="EMBL" id="UAVR01000008">
    <property type="protein sequence ID" value="SQA89128.1"/>
    <property type="molecule type" value="Genomic_DNA"/>
</dbReference>
<dbReference type="RefSeq" id="WP_079464081.1">
    <property type="nucleotide sequence ID" value="NZ_CP033934.1"/>
</dbReference>
<dbReference type="EMBL" id="FUZE01000002">
    <property type="protein sequence ID" value="SKB48151.1"/>
    <property type="molecule type" value="Genomic_DNA"/>
</dbReference>
<evidence type="ECO:0000313" key="1">
    <source>
        <dbReference type="EMBL" id="SKB48151.1"/>
    </source>
</evidence>
<dbReference type="AlphaFoldDB" id="A0AAX2IK49"/>
<accession>A0AAX2IK49</accession>
<organism evidence="2 4">
    <name type="scientific">Chryseobacterium balustinum</name>
    <dbReference type="NCBI Taxonomy" id="246"/>
    <lineage>
        <taxon>Bacteria</taxon>
        <taxon>Pseudomonadati</taxon>
        <taxon>Bacteroidota</taxon>
        <taxon>Flavobacteriia</taxon>
        <taxon>Flavobacteriales</taxon>
        <taxon>Weeksellaceae</taxon>
        <taxon>Chryseobacterium group</taxon>
        <taxon>Chryseobacterium</taxon>
    </lineage>
</organism>
<dbReference type="KEGG" id="cbp:EB354_15030"/>
<name>A0AAX2IK49_9FLAO</name>
<gene>
    <name evidence="2" type="ORF">NCTC11212_01693</name>
    <name evidence="1" type="ORF">SAMN05421800_102142</name>
</gene>
<dbReference type="Gene3D" id="3.40.50.2000">
    <property type="entry name" value="Glycogen Phosphorylase B"/>
    <property type="match status" value="2"/>
</dbReference>
<comment type="caution">
    <text evidence="2">The sequence shown here is derived from an EMBL/GenBank/DDBJ whole genome shotgun (WGS) entry which is preliminary data.</text>
</comment>
<dbReference type="Proteomes" id="UP000251937">
    <property type="component" value="Unassembled WGS sequence"/>
</dbReference>
<dbReference type="SUPFAM" id="SSF53756">
    <property type="entry name" value="UDP-Glycosyltransferase/glycogen phosphorylase"/>
    <property type="match status" value="1"/>
</dbReference>
<reference evidence="2 4" key="2">
    <citation type="submission" date="2018-06" db="EMBL/GenBank/DDBJ databases">
        <authorList>
            <consortium name="Pathogen Informatics"/>
            <person name="Doyle S."/>
        </authorList>
    </citation>
    <scope>NUCLEOTIDE SEQUENCE [LARGE SCALE GENOMIC DNA]</scope>
    <source>
        <strain evidence="2 4">NCTC11212</strain>
    </source>
</reference>
<evidence type="ECO:0000313" key="4">
    <source>
        <dbReference type="Proteomes" id="UP000251937"/>
    </source>
</evidence>
<protein>
    <submittedName>
        <fullName evidence="1">Glycosyltransferase involved in cell wall bisynthesis</fullName>
    </submittedName>
</protein>
<sequence>MEDKKILIITYYWPPAGGPGVQRWLKFAKYLPEFGWKPIIYTPENPSYPLLDESLMKDVPEDLEIVRTKIWEPYQLAEKLNKSNKKFKAGQFDVGSNQSWKSKLSIWVRGNFFIPDARVFWVNPSTQFLEQYLKINNIETIVTSGPPHSMHLIGLNLKKKFPNLKWIADFRDPWTEISYYKHLKLTNRSDKKHRQLESEVFKNADITLATSYTDAENFRKSGANAFCITNGFDETDSNPQTLQPSNSLTQFTLSYIGVLEQLRNPENLWKALDNLVKTNSDFAENFNLKFVGRIDDKILEVIEKSSLKDHIQNLGYVSHDKAVDEMAKSSLLLITNFPNDSSKGIIPGKIFEYLATGKQIISFGPNEADVAKILDETKAGKHFGYNDSKQIEDFILEKFELWKNGNLLENTQNIEQFSRKNLTKQLVQIL</sequence>
<evidence type="ECO:0000313" key="3">
    <source>
        <dbReference type="Proteomes" id="UP000190669"/>
    </source>
</evidence>
<keyword evidence="3" id="KW-1185">Reference proteome</keyword>
<reference evidence="1 3" key="1">
    <citation type="submission" date="2017-02" db="EMBL/GenBank/DDBJ databases">
        <authorList>
            <person name="Varghese N."/>
            <person name="Submissions S."/>
        </authorList>
    </citation>
    <scope>NUCLEOTIDE SEQUENCE [LARGE SCALE GENOMIC DNA]</scope>
    <source>
        <strain evidence="1 3">DSM 16775</strain>
    </source>
</reference>